<feature type="domain" description="Alpha-macroglobulin receptor-binding" evidence="1">
    <location>
        <begin position="8"/>
        <end position="77"/>
    </location>
</feature>
<accession>A0A8X6XJB1</accession>
<gene>
    <name evidence="2" type="primary">A2M_12</name>
    <name evidence="2" type="ORF">TNIN_412941</name>
</gene>
<evidence type="ECO:0000259" key="1">
    <source>
        <dbReference type="SMART" id="SM01361"/>
    </source>
</evidence>
<dbReference type="InterPro" id="IPR009048">
    <property type="entry name" value="A-macroglobulin_rcpt-bd"/>
</dbReference>
<sequence length="81" mass="9431">YKVPDQITNMVVVSIKMPSGYVPNEWKLHELQSKTALQMKRHELDGNQVNLYFNEVTNTFCMNGIIFVISRDCNDIKQLLK</sequence>
<dbReference type="SMART" id="SM01361">
    <property type="entry name" value="A2M_recep"/>
    <property type="match status" value="1"/>
</dbReference>
<evidence type="ECO:0000313" key="3">
    <source>
        <dbReference type="Proteomes" id="UP000886998"/>
    </source>
</evidence>
<feature type="non-terminal residue" evidence="2">
    <location>
        <position position="1"/>
    </location>
</feature>
<dbReference type="EMBL" id="BMAV01009777">
    <property type="protein sequence ID" value="GFY54231.1"/>
    <property type="molecule type" value="Genomic_DNA"/>
</dbReference>
<dbReference type="Pfam" id="PF07677">
    <property type="entry name" value="A2M_recep"/>
    <property type="match status" value="1"/>
</dbReference>
<dbReference type="Proteomes" id="UP000886998">
    <property type="component" value="Unassembled WGS sequence"/>
</dbReference>
<dbReference type="Gene3D" id="2.60.40.690">
    <property type="entry name" value="Alpha-macroglobulin, receptor-binding domain"/>
    <property type="match status" value="1"/>
</dbReference>
<keyword evidence="3" id="KW-1185">Reference proteome</keyword>
<dbReference type="SUPFAM" id="SSF49410">
    <property type="entry name" value="Alpha-macroglobulin receptor domain"/>
    <property type="match status" value="1"/>
</dbReference>
<protein>
    <submittedName>
        <fullName evidence="2">Alpha-2-macroglobulin</fullName>
    </submittedName>
</protein>
<evidence type="ECO:0000313" key="2">
    <source>
        <dbReference type="EMBL" id="GFY54231.1"/>
    </source>
</evidence>
<comment type="caution">
    <text evidence="2">The sequence shown here is derived from an EMBL/GenBank/DDBJ whole genome shotgun (WGS) entry which is preliminary data.</text>
</comment>
<organism evidence="2 3">
    <name type="scientific">Trichonephila inaurata madagascariensis</name>
    <dbReference type="NCBI Taxonomy" id="2747483"/>
    <lineage>
        <taxon>Eukaryota</taxon>
        <taxon>Metazoa</taxon>
        <taxon>Ecdysozoa</taxon>
        <taxon>Arthropoda</taxon>
        <taxon>Chelicerata</taxon>
        <taxon>Arachnida</taxon>
        <taxon>Araneae</taxon>
        <taxon>Araneomorphae</taxon>
        <taxon>Entelegynae</taxon>
        <taxon>Araneoidea</taxon>
        <taxon>Nephilidae</taxon>
        <taxon>Trichonephila</taxon>
        <taxon>Trichonephila inaurata</taxon>
    </lineage>
</organism>
<reference evidence="2" key="1">
    <citation type="submission" date="2020-08" db="EMBL/GenBank/DDBJ databases">
        <title>Multicomponent nature underlies the extraordinary mechanical properties of spider dragline silk.</title>
        <authorList>
            <person name="Kono N."/>
            <person name="Nakamura H."/>
            <person name="Mori M."/>
            <person name="Yoshida Y."/>
            <person name="Ohtoshi R."/>
            <person name="Malay A.D."/>
            <person name="Moran D.A.P."/>
            <person name="Tomita M."/>
            <person name="Numata K."/>
            <person name="Arakawa K."/>
        </authorList>
    </citation>
    <scope>NUCLEOTIDE SEQUENCE</scope>
</reference>
<proteinExistence type="predicted"/>
<dbReference type="InterPro" id="IPR036595">
    <property type="entry name" value="A-macroglobulin_rcpt-bd_sf"/>
</dbReference>
<dbReference type="GO" id="GO:0005576">
    <property type="term" value="C:extracellular region"/>
    <property type="evidence" value="ECO:0007669"/>
    <property type="project" value="InterPro"/>
</dbReference>
<name>A0A8X6XJB1_9ARAC</name>
<dbReference type="OrthoDB" id="6423155at2759"/>
<dbReference type="AlphaFoldDB" id="A0A8X6XJB1"/>